<evidence type="ECO:0000256" key="6">
    <source>
        <dbReference type="ARBA" id="ARBA00023242"/>
    </source>
</evidence>
<dbReference type="Proteomes" id="UP000035680">
    <property type="component" value="Unassembled WGS sequence"/>
</dbReference>
<dbReference type="InterPro" id="IPR051372">
    <property type="entry name" value="CWC21"/>
</dbReference>
<dbReference type="STRING" id="75913.A0A0K0F576"/>
<keyword evidence="6" id="KW-0539">Nucleus</keyword>
<dbReference type="GO" id="GO:0008380">
    <property type="term" value="P:RNA splicing"/>
    <property type="evidence" value="ECO:0007669"/>
    <property type="project" value="UniProtKB-KW"/>
</dbReference>
<dbReference type="Pfam" id="PF08312">
    <property type="entry name" value="cwf21"/>
    <property type="match status" value="1"/>
</dbReference>
<dbReference type="Gene3D" id="6.10.140.420">
    <property type="match status" value="1"/>
</dbReference>
<comment type="subcellular location">
    <subcellularLocation>
        <location evidence="1">Nucleus</location>
    </subcellularLocation>
</comment>
<evidence type="ECO:0000313" key="10">
    <source>
        <dbReference type="WBParaSite" id="SVE_0396600.1"/>
    </source>
</evidence>
<evidence type="ECO:0000256" key="3">
    <source>
        <dbReference type="ARBA" id="ARBA00022664"/>
    </source>
</evidence>
<protein>
    <submittedName>
        <fullName evidence="10">Serine/arginine repetitive matrix protein 2 (inferred by orthology to a human protein)</fullName>
    </submittedName>
</protein>
<dbReference type="SMART" id="SM01115">
    <property type="entry name" value="cwf21"/>
    <property type="match status" value="1"/>
</dbReference>
<keyword evidence="3" id="KW-0507">mRNA processing</keyword>
<dbReference type="AlphaFoldDB" id="A0A0K0F576"/>
<reference evidence="10" key="2">
    <citation type="submission" date="2015-08" db="UniProtKB">
        <authorList>
            <consortium name="WormBaseParasite"/>
        </authorList>
    </citation>
    <scope>IDENTIFICATION</scope>
</reference>
<evidence type="ECO:0000259" key="8">
    <source>
        <dbReference type="SMART" id="SM01115"/>
    </source>
</evidence>
<dbReference type="PANTHER" id="PTHR36562:SF5">
    <property type="entry name" value="SERINE_ARGININE REPETITIVE MATRIX 2"/>
    <property type="match status" value="1"/>
</dbReference>
<organism evidence="9 10">
    <name type="scientific">Strongyloides venezuelensis</name>
    <name type="common">Threadworm</name>
    <dbReference type="NCBI Taxonomy" id="75913"/>
    <lineage>
        <taxon>Eukaryota</taxon>
        <taxon>Metazoa</taxon>
        <taxon>Ecdysozoa</taxon>
        <taxon>Nematoda</taxon>
        <taxon>Chromadorea</taxon>
        <taxon>Rhabditida</taxon>
        <taxon>Tylenchina</taxon>
        <taxon>Panagrolaimomorpha</taxon>
        <taxon>Strongyloidoidea</taxon>
        <taxon>Strongyloididae</taxon>
        <taxon>Strongyloides</taxon>
    </lineage>
</organism>
<evidence type="ECO:0000313" key="9">
    <source>
        <dbReference type="Proteomes" id="UP000035680"/>
    </source>
</evidence>
<evidence type="ECO:0000256" key="1">
    <source>
        <dbReference type="ARBA" id="ARBA00004123"/>
    </source>
</evidence>
<sequence length="264" mass="29749">MYNGIGLQTARGSGTSGHIQTNIAGTKFIRKPKDAGLEKTIEKAEYELNRGPNLELLEHERKRQVEIKCLHLEDKLEEEGVPEEEIKKQVSELRSKLLEELKSGSIEVDEDLSIKNTHTRQKVLKESRARMRKALKIDDDFVDGSCLKSMAKKDEKEEEDVDDVIEKAAKEKLDKNSLKKLARDILKAEKDAKREERKSKRDEERKSRRRRSRSSSRERTRKRKHSTSSSSSSASSSDSSDSDSDSSSGTSSDSDSSSSSDSSS</sequence>
<keyword evidence="9" id="KW-1185">Reference proteome</keyword>
<feature type="region of interest" description="Disordered" evidence="7">
    <location>
        <begin position="170"/>
        <end position="264"/>
    </location>
</feature>
<name>A0A0K0F576_STRVS</name>
<proteinExistence type="inferred from homology"/>
<dbReference type="GO" id="GO:0006397">
    <property type="term" value="P:mRNA processing"/>
    <property type="evidence" value="ECO:0007669"/>
    <property type="project" value="UniProtKB-KW"/>
</dbReference>
<dbReference type="CDD" id="cd21372">
    <property type="entry name" value="cwf21_CWC21-like"/>
    <property type="match status" value="1"/>
</dbReference>
<evidence type="ECO:0000256" key="4">
    <source>
        <dbReference type="ARBA" id="ARBA00022728"/>
    </source>
</evidence>
<dbReference type="InterPro" id="IPR013170">
    <property type="entry name" value="mRNA_splic_Cwf21_dom"/>
</dbReference>
<dbReference type="PANTHER" id="PTHR36562">
    <property type="entry name" value="SERINE/ARGININE REPETITIVE MATRIX 2"/>
    <property type="match status" value="1"/>
</dbReference>
<reference evidence="9" key="1">
    <citation type="submission" date="2014-07" db="EMBL/GenBank/DDBJ databases">
        <authorList>
            <person name="Martin A.A"/>
            <person name="De Silva N."/>
        </authorList>
    </citation>
    <scope>NUCLEOTIDE SEQUENCE</scope>
</reference>
<keyword evidence="4" id="KW-0747">Spliceosome</keyword>
<dbReference type="GO" id="GO:0005681">
    <property type="term" value="C:spliceosomal complex"/>
    <property type="evidence" value="ECO:0007669"/>
    <property type="project" value="UniProtKB-KW"/>
</dbReference>
<evidence type="ECO:0000256" key="2">
    <source>
        <dbReference type="ARBA" id="ARBA00005954"/>
    </source>
</evidence>
<feature type="compositionally biased region" description="Basic residues" evidence="7">
    <location>
        <begin position="207"/>
        <end position="226"/>
    </location>
</feature>
<dbReference type="WBParaSite" id="SVE_0396600.1">
    <property type="protein sequence ID" value="SVE_0396600.1"/>
    <property type="gene ID" value="SVE_0396600"/>
</dbReference>
<feature type="compositionally biased region" description="Low complexity" evidence="7">
    <location>
        <begin position="227"/>
        <end position="264"/>
    </location>
</feature>
<feature type="domain" description="CWF21" evidence="8">
    <location>
        <begin position="57"/>
        <end position="102"/>
    </location>
</feature>
<feature type="compositionally biased region" description="Basic and acidic residues" evidence="7">
    <location>
        <begin position="170"/>
        <end position="206"/>
    </location>
</feature>
<keyword evidence="5" id="KW-0508">mRNA splicing</keyword>
<evidence type="ECO:0000256" key="5">
    <source>
        <dbReference type="ARBA" id="ARBA00023187"/>
    </source>
</evidence>
<evidence type="ECO:0000256" key="7">
    <source>
        <dbReference type="SAM" id="MobiDB-lite"/>
    </source>
</evidence>
<comment type="similarity">
    <text evidence="2">Belongs to the CWC21 family.</text>
</comment>
<accession>A0A0K0F576</accession>